<feature type="region of interest" description="Disordered" evidence="8">
    <location>
        <begin position="482"/>
        <end position="504"/>
    </location>
</feature>
<dbReference type="STRING" id="1005945.SAMN05216561_10869"/>
<feature type="transmembrane region" description="Helical" evidence="9">
    <location>
        <begin position="418"/>
        <end position="436"/>
    </location>
</feature>
<evidence type="ECO:0000256" key="4">
    <source>
        <dbReference type="ARBA" id="ARBA00022692"/>
    </source>
</evidence>
<keyword evidence="5 9" id="KW-1133">Transmembrane helix</keyword>
<feature type="transmembrane region" description="Helical" evidence="9">
    <location>
        <begin position="252"/>
        <end position="274"/>
    </location>
</feature>
<dbReference type="Pfam" id="PF26314">
    <property type="entry name" value="MptA_B_family"/>
    <property type="match status" value="1"/>
</dbReference>
<evidence type="ECO:0000256" key="7">
    <source>
        <dbReference type="ARBA" id="ARBA00043987"/>
    </source>
</evidence>
<protein>
    <submittedName>
        <fullName evidence="10">Alpha-1,6-mannosyltransferase/alpha-1,6-mannosyltransferase</fullName>
    </submittedName>
</protein>
<keyword evidence="4 9" id="KW-0812">Transmembrane</keyword>
<evidence type="ECO:0000313" key="11">
    <source>
        <dbReference type="Proteomes" id="UP000198649"/>
    </source>
</evidence>
<dbReference type="NCBIfam" id="NF038066">
    <property type="entry name" value="MptB"/>
    <property type="match status" value="1"/>
</dbReference>
<organism evidence="10 11">
    <name type="scientific">Nocardioides psychrotolerans</name>
    <dbReference type="NCBI Taxonomy" id="1005945"/>
    <lineage>
        <taxon>Bacteria</taxon>
        <taxon>Bacillati</taxon>
        <taxon>Actinomycetota</taxon>
        <taxon>Actinomycetes</taxon>
        <taxon>Propionibacteriales</taxon>
        <taxon>Nocardioidaceae</taxon>
        <taxon>Nocardioides</taxon>
    </lineage>
</organism>
<proteinExistence type="inferred from homology"/>
<evidence type="ECO:0000256" key="9">
    <source>
        <dbReference type="SAM" id="Phobius"/>
    </source>
</evidence>
<feature type="transmembrane region" description="Helical" evidence="9">
    <location>
        <begin position="286"/>
        <end position="311"/>
    </location>
</feature>
<dbReference type="Proteomes" id="UP000198649">
    <property type="component" value="Unassembled WGS sequence"/>
</dbReference>
<dbReference type="RefSeq" id="WP_091113345.1">
    <property type="nucleotide sequence ID" value="NZ_BKAF01000015.1"/>
</dbReference>
<keyword evidence="2 10" id="KW-0328">Glycosyltransferase</keyword>
<evidence type="ECO:0000256" key="3">
    <source>
        <dbReference type="ARBA" id="ARBA00022679"/>
    </source>
</evidence>
<sequence length="522" mass="53531">MLSRGFVGSLLVLLGGLVVSTLPRSSPVMDWDLLGALRGEEAGRMAGLTLVLLGLGLLAGQWLSLCRHVALARGHDRDDALALVRHATVVWAAPLVLAPPLFSRDGWSYAAQGMLAHVGLSPYEHGPSVLRGPVVEAVDPRWLDTIAPYGPVPLALGGLAAGETGNPWVLVVGHRVVALLGLALLAWAVPRLAQWRGVDPALASAVVLASPLMLAHGVGGLHNDLLMVGLMAAALVLAVEHTWWLGVLVGGLAAAVKVPGGLVCVAIVLVSLPVGTPLAARVRRLAGAAALALGMVAGLGVLTGLGVGWVHGLTVPGTVNTPLSVTTLLGGAIDWTAAVIGLDLGPATFLGLVRGLGSLITVGVILHVALRGRTGSRPEALHGLAVMVGATVLLGPVVHLWYLLWVVPFLAVLRLSRLGMVGLLATATVAGLVAPLDSSLHGAYLAIVLGSMLVACLLPVLLLTSRARDRLERIVGAVWPPAAPTPTPTPAPTPAPARGSGRKPQRLVGEVGVHAEHPLHRA</sequence>
<dbReference type="GO" id="GO:0016757">
    <property type="term" value="F:glycosyltransferase activity"/>
    <property type="evidence" value="ECO:0007669"/>
    <property type="project" value="UniProtKB-KW"/>
</dbReference>
<evidence type="ECO:0000313" key="10">
    <source>
        <dbReference type="EMBL" id="SFI41500.1"/>
    </source>
</evidence>
<comment type="similarity">
    <text evidence="7">Belongs to the MptA/B family.</text>
</comment>
<keyword evidence="11" id="KW-1185">Reference proteome</keyword>
<evidence type="ECO:0000256" key="5">
    <source>
        <dbReference type="ARBA" id="ARBA00022989"/>
    </source>
</evidence>
<evidence type="ECO:0000256" key="8">
    <source>
        <dbReference type="SAM" id="MobiDB-lite"/>
    </source>
</evidence>
<dbReference type="AlphaFoldDB" id="A0A1I3I0W7"/>
<feature type="transmembrane region" description="Helical" evidence="9">
    <location>
        <begin position="442"/>
        <end position="463"/>
    </location>
</feature>
<feature type="transmembrane region" description="Helical" evidence="9">
    <location>
        <begin position="323"/>
        <end position="342"/>
    </location>
</feature>
<reference evidence="10 11" key="1">
    <citation type="submission" date="2016-10" db="EMBL/GenBank/DDBJ databases">
        <authorList>
            <person name="de Groot N.N."/>
        </authorList>
    </citation>
    <scope>NUCLEOTIDE SEQUENCE [LARGE SCALE GENOMIC DNA]</scope>
    <source>
        <strain evidence="10 11">CGMCC 1.11156</strain>
    </source>
</reference>
<feature type="transmembrane region" description="Helical" evidence="9">
    <location>
        <begin position="201"/>
        <end position="218"/>
    </location>
</feature>
<dbReference type="OrthoDB" id="5242303at2"/>
<dbReference type="EMBL" id="FOQG01000008">
    <property type="protein sequence ID" value="SFI41500.1"/>
    <property type="molecule type" value="Genomic_DNA"/>
</dbReference>
<feature type="compositionally biased region" description="Pro residues" evidence="8">
    <location>
        <begin position="482"/>
        <end position="495"/>
    </location>
</feature>
<dbReference type="InterPro" id="IPR049829">
    <property type="entry name" value="MptA/B-like"/>
</dbReference>
<gene>
    <name evidence="10" type="ORF">SAMN05216561_10869</name>
</gene>
<feature type="transmembrane region" description="Helical" evidence="9">
    <location>
        <begin position="168"/>
        <end position="189"/>
    </location>
</feature>
<accession>A0A1I3I0W7</accession>
<feature type="transmembrane region" description="Helical" evidence="9">
    <location>
        <begin position="382"/>
        <end position="406"/>
    </location>
</feature>
<keyword evidence="6 9" id="KW-0472">Membrane</keyword>
<keyword evidence="3 10" id="KW-0808">Transferase</keyword>
<feature type="transmembrane region" description="Helical" evidence="9">
    <location>
        <begin position="349"/>
        <end position="370"/>
    </location>
</feature>
<evidence type="ECO:0000256" key="6">
    <source>
        <dbReference type="ARBA" id="ARBA00023136"/>
    </source>
</evidence>
<name>A0A1I3I0W7_9ACTN</name>
<evidence type="ECO:0000256" key="1">
    <source>
        <dbReference type="ARBA" id="ARBA00004141"/>
    </source>
</evidence>
<evidence type="ECO:0000256" key="2">
    <source>
        <dbReference type="ARBA" id="ARBA00022676"/>
    </source>
</evidence>
<feature type="transmembrane region" description="Helical" evidence="9">
    <location>
        <begin position="225"/>
        <end position="246"/>
    </location>
</feature>
<feature type="transmembrane region" description="Helical" evidence="9">
    <location>
        <begin position="45"/>
        <end position="65"/>
    </location>
</feature>
<comment type="subcellular location">
    <subcellularLocation>
        <location evidence="1">Membrane</location>
        <topology evidence="1">Multi-pass membrane protein</topology>
    </subcellularLocation>
</comment>
<dbReference type="GO" id="GO:0016020">
    <property type="term" value="C:membrane"/>
    <property type="evidence" value="ECO:0007669"/>
    <property type="project" value="UniProtKB-SubCell"/>
</dbReference>